<comment type="caution">
    <text evidence="2">The sequence shown here is derived from an EMBL/GenBank/DDBJ whole genome shotgun (WGS) entry which is preliminary data.</text>
</comment>
<keyword evidence="1" id="KW-0175">Coiled coil</keyword>
<reference evidence="3" key="1">
    <citation type="submission" date="2017-10" db="EMBL/GenBank/DDBJ databases">
        <title>Rapid genome shrinkage in a self-fertile nematode reveals novel sperm competition proteins.</title>
        <authorList>
            <person name="Yin D."/>
            <person name="Schwarz E.M."/>
            <person name="Thomas C.G."/>
            <person name="Felde R.L."/>
            <person name="Korf I.F."/>
            <person name="Cutter A.D."/>
            <person name="Schartner C.M."/>
            <person name="Ralston E.J."/>
            <person name="Meyer B.J."/>
            <person name="Haag E.S."/>
        </authorList>
    </citation>
    <scope>NUCLEOTIDE SEQUENCE [LARGE SCALE GENOMIC DNA]</scope>
    <source>
        <strain evidence="3">JU1422</strain>
    </source>
</reference>
<protein>
    <submittedName>
        <fullName evidence="2">Uncharacterized protein</fullName>
    </submittedName>
</protein>
<dbReference type="PANTHER" id="PTHR36942">
    <property type="entry name" value="PROTEIN CBG10268"/>
    <property type="match status" value="1"/>
</dbReference>
<organism evidence="2 3">
    <name type="scientific">Caenorhabditis nigoni</name>
    <dbReference type="NCBI Taxonomy" id="1611254"/>
    <lineage>
        <taxon>Eukaryota</taxon>
        <taxon>Metazoa</taxon>
        <taxon>Ecdysozoa</taxon>
        <taxon>Nematoda</taxon>
        <taxon>Chromadorea</taxon>
        <taxon>Rhabditida</taxon>
        <taxon>Rhabditina</taxon>
        <taxon>Rhabditomorpha</taxon>
        <taxon>Rhabditoidea</taxon>
        <taxon>Rhabditidae</taxon>
        <taxon>Peloderinae</taxon>
        <taxon>Caenorhabditis</taxon>
    </lineage>
</organism>
<evidence type="ECO:0000313" key="2">
    <source>
        <dbReference type="EMBL" id="PIC21646.1"/>
    </source>
</evidence>
<keyword evidence="3" id="KW-1185">Reference proteome</keyword>
<evidence type="ECO:0000313" key="3">
    <source>
        <dbReference type="Proteomes" id="UP000230233"/>
    </source>
</evidence>
<feature type="coiled-coil region" evidence="1">
    <location>
        <begin position="202"/>
        <end position="229"/>
    </location>
</feature>
<name>A0A2G5T3H3_9PELO</name>
<accession>A0A2G5T3H3</accession>
<proteinExistence type="predicted"/>
<dbReference type="Proteomes" id="UP000230233">
    <property type="component" value="Chromosome X"/>
</dbReference>
<dbReference type="AlphaFoldDB" id="A0A2G5T3H3"/>
<sequence length="290" mass="33838">MDTVKKHILEEAEKLIVLKLITHLASGDGCNAGKKDDEIEELREDILSKCLDFAAEELLVQRSVSDNYKEELKTQIRVVGQQLFEKKFNEYYHHFANFKFEATDSYDSFVKKTKNEAGRAMLDKSNEGKNLFEANKWQEFLNSRKPHLDKRLEEMKFAFVGKMSEVPKEFMDMILVKMFEVFELKYTTDVLNACLKLQNMQTNIFKKLVEQKTEENKKLERELSVKKQTTENLVYKCFADGHTYVIPPPPKAGDRVVPTGRMVRCICSPDCQMTSFEPEYVLLDEVMKRQ</sequence>
<dbReference type="PANTHER" id="PTHR36942:SF1">
    <property type="entry name" value="IMMUNITY PROTEIN 72 OF POLYMORPHIC TOXIN SYSTEM-RELATED"/>
    <property type="match status" value="1"/>
</dbReference>
<evidence type="ECO:0000256" key="1">
    <source>
        <dbReference type="SAM" id="Coils"/>
    </source>
</evidence>
<gene>
    <name evidence="2" type="primary">Cnig_chr_X.g26406</name>
    <name evidence="2" type="ORF">B9Z55_026406</name>
</gene>
<dbReference type="OrthoDB" id="5875032at2759"/>
<dbReference type="EMBL" id="PDUG01000006">
    <property type="protein sequence ID" value="PIC21646.1"/>
    <property type="molecule type" value="Genomic_DNA"/>
</dbReference>